<name>A0ABT5K2Y1_9BURK</name>
<dbReference type="Proteomes" id="UP001221208">
    <property type="component" value="Unassembled WGS sequence"/>
</dbReference>
<dbReference type="EMBL" id="JAQQXR010000006">
    <property type="protein sequence ID" value="MDC8759338.1"/>
    <property type="molecule type" value="Genomic_DNA"/>
</dbReference>
<dbReference type="RefSeq" id="WP_273672438.1">
    <property type="nucleotide sequence ID" value="NZ_JAQQXR010000006.1"/>
</dbReference>
<accession>A0ABT5K2Y1</accession>
<gene>
    <name evidence="1" type="ORF">OIK44_17280</name>
</gene>
<proteinExistence type="predicted"/>
<dbReference type="PANTHER" id="PTHR35586">
    <property type="entry name" value="SLL1691 PROTEIN"/>
    <property type="match status" value="1"/>
</dbReference>
<keyword evidence="2" id="KW-1185">Reference proteome</keyword>
<dbReference type="PANTHER" id="PTHR35586:SF1">
    <property type="entry name" value="SLL1691 PROTEIN"/>
    <property type="match status" value="1"/>
</dbReference>
<sequence>MATPDDYDTPWKDAVTRYFPAFMAFYFPLAHALIDWSREHVFLEPELAQIWPDAALGRRIADKLVQVTLLGGARKWVLVHLEVQGRRDSRFAERMFIYNYRIFDRYHCPVASLALLADNSVARKPAAFGYRLFGCSMDMAFPVVRLQDFACRSAQLLRDPNPFALVTLAYLSCRRTKGKAARRAAEKWRLARLLFQRNWGRQAIMDLFKVIDWMMRLPEPLECAFWRRVEERRQSMPYITSFERIGLKLGMEKGLEKGREQGLQEGVRQGQAQLLEQMLQQRFGALPKRVQKRLARGSTEELLAWSQAFVDATTLEQVFPR</sequence>
<comment type="caution">
    <text evidence="1">The sequence shown here is derived from an EMBL/GenBank/DDBJ whole genome shotgun (WGS) entry which is preliminary data.</text>
</comment>
<reference evidence="1 2" key="1">
    <citation type="submission" date="2022-10" db="EMBL/GenBank/DDBJ databases">
        <title>Janthinobacterium sp. hw3 Genome sequencing.</title>
        <authorList>
            <person name="Park S."/>
        </authorList>
    </citation>
    <scope>NUCLEOTIDE SEQUENCE [LARGE SCALE GENOMIC DNA]</scope>
    <source>
        <strain evidence="2">hw3</strain>
    </source>
</reference>
<protein>
    <submittedName>
        <fullName evidence="1">Transposase</fullName>
    </submittedName>
</protein>
<organism evidence="1 2">
    <name type="scientific">Janthinobacterium fluminis</name>
    <dbReference type="NCBI Taxonomy" id="2987524"/>
    <lineage>
        <taxon>Bacteria</taxon>
        <taxon>Pseudomonadati</taxon>
        <taxon>Pseudomonadota</taxon>
        <taxon>Betaproteobacteria</taxon>
        <taxon>Burkholderiales</taxon>
        <taxon>Oxalobacteraceae</taxon>
        <taxon>Janthinobacterium</taxon>
    </lineage>
</organism>
<evidence type="ECO:0000313" key="2">
    <source>
        <dbReference type="Proteomes" id="UP001221208"/>
    </source>
</evidence>
<evidence type="ECO:0000313" key="1">
    <source>
        <dbReference type="EMBL" id="MDC8759338.1"/>
    </source>
</evidence>